<gene>
    <name evidence="1" type="ORF">DES31_1145</name>
</gene>
<sequence length="151" mass="17671">MKKLIIAVFGAANQGKTKTLRGLIKNLKKNKIKLLKEYKIHSRDDVAIFDYKNIKIGISTSGDNGNEIKHWVDDKLIKEYNCDIIVTASRTRGSSVKQLKKRKKTHNIVWIEKLYNPIRKINEKLDENYFKKLTALEIEYLTDYILNYAIR</sequence>
<comment type="caution">
    <text evidence="1">The sequence shown here is derived from an EMBL/GenBank/DDBJ whole genome shotgun (WGS) entry which is preliminary data.</text>
</comment>
<name>A0A420XGA9_9PAST</name>
<proteinExistence type="predicted"/>
<accession>A0A420XGA9</accession>
<dbReference type="Proteomes" id="UP000280099">
    <property type="component" value="Unassembled WGS sequence"/>
</dbReference>
<dbReference type="OrthoDB" id="5821096at2"/>
<dbReference type="EMBL" id="RBJC01000006">
    <property type="protein sequence ID" value="RKR71796.1"/>
    <property type="molecule type" value="Genomic_DNA"/>
</dbReference>
<evidence type="ECO:0000313" key="2">
    <source>
        <dbReference type="Proteomes" id="UP000280099"/>
    </source>
</evidence>
<evidence type="ECO:0008006" key="3">
    <source>
        <dbReference type="Google" id="ProtNLM"/>
    </source>
</evidence>
<dbReference type="AlphaFoldDB" id="A0A420XGA9"/>
<protein>
    <recommendedName>
        <fullName evidence="3">Molybdopterin-guanine dinucleotide biosynthesis protein B</fullName>
    </recommendedName>
</protein>
<keyword evidence="2" id="KW-1185">Reference proteome</keyword>
<reference evidence="1 2" key="1">
    <citation type="submission" date="2018-10" db="EMBL/GenBank/DDBJ databases">
        <title>Genomic Encyclopedia of Type Strains, Phase IV (KMG-IV): sequencing the most valuable type-strain genomes for metagenomic binning, comparative biology and taxonomic classification.</title>
        <authorList>
            <person name="Goeker M."/>
        </authorList>
    </citation>
    <scope>NUCLEOTIDE SEQUENCE [LARGE SCALE GENOMIC DNA]</scope>
    <source>
        <strain evidence="1 2">DSM 23800</strain>
    </source>
</reference>
<organism evidence="1 2">
    <name type="scientific">Otariodibacter oris</name>
    <dbReference type="NCBI Taxonomy" id="1032623"/>
    <lineage>
        <taxon>Bacteria</taxon>
        <taxon>Pseudomonadati</taxon>
        <taxon>Pseudomonadota</taxon>
        <taxon>Gammaproteobacteria</taxon>
        <taxon>Pasteurellales</taxon>
        <taxon>Pasteurellaceae</taxon>
        <taxon>Otariodibacter</taxon>
    </lineage>
</organism>
<evidence type="ECO:0000313" key="1">
    <source>
        <dbReference type="EMBL" id="RKR71796.1"/>
    </source>
</evidence>
<dbReference type="RefSeq" id="WP_121122942.1">
    <property type="nucleotide sequence ID" value="NZ_CP016604.1"/>
</dbReference>